<proteinExistence type="predicted"/>
<evidence type="ECO:0000313" key="2">
    <source>
        <dbReference type="Proteomes" id="UP001165041"/>
    </source>
</evidence>
<sequence length="159" mass="17586">MPPIQRAIVAGIAILASDLTPAQIAAARHNLTPGAPYEQDPDVTTDLATIQRIRALLPTWKLRGAADLEWRLRQLDAAEDRLLAAHGYPVPTDEQRYEARQAMRTAADVVQAAADRAHPPADCPRCRAWEDCPDADRAHRDALHADWVNRWTAPLYTAA</sequence>
<comment type="caution">
    <text evidence="1">The sequence shown here is derived from an EMBL/GenBank/DDBJ whole genome shotgun (WGS) entry which is preliminary data.</text>
</comment>
<evidence type="ECO:0000313" key="1">
    <source>
        <dbReference type="EMBL" id="GLW73710.1"/>
    </source>
</evidence>
<dbReference type="RefSeq" id="WP_285739343.1">
    <property type="nucleotide sequence ID" value="NZ_BSSA01000027.1"/>
</dbReference>
<reference evidence="1" key="1">
    <citation type="submission" date="2023-02" db="EMBL/GenBank/DDBJ databases">
        <title>Kitasatospora phosalacinea NBRC 14627.</title>
        <authorList>
            <person name="Ichikawa N."/>
            <person name="Sato H."/>
            <person name="Tonouchi N."/>
        </authorList>
    </citation>
    <scope>NUCLEOTIDE SEQUENCE</scope>
    <source>
        <strain evidence="1">NBRC 14627</strain>
    </source>
</reference>
<dbReference type="AlphaFoldDB" id="A0A9W6QB09"/>
<dbReference type="Proteomes" id="UP001165041">
    <property type="component" value="Unassembled WGS sequence"/>
</dbReference>
<gene>
    <name evidence="1" type="ORF">Kpho02_60080</name>
</gene>
<accession>A0A9W6QB09</accession>
<name>A0A9W6QB09_9ACTN</name>
<dbReference type="EMBL" id="BSSA01000027">
    <property type="protein sequence ID" value="GLW73710.1"/>
    <property type="molecule type" value="Genomic_DNA"/>
</dbReference>
<protein>
    <submittedName>
        <fullName evidence="1">Uncharacterized protein</fullName>
    </submittedName>
</protein>
<organism evidence="1 2">
    <name type="scientific">Kitasatospora phosalacinea</name>
    <dbReference type="NCBI Taxonomy" id="2065"/>
    <lineage>
        <taxon>Bacteria</taxon>
        <taxon>Bacillati</taxon>
        <taxon>Actinomycetota</taxon>
        <taxon>Actinomycetes</taxon>
        <taxon>Kitasatosporales</taxon>
        <taxon>Streptomycetaceae</taxon>
        <taxon>Kitasatospora</taxon>
    </lineage>
</organism>